<sequence>MFTPDFCCLVSSDFSSCFHYLHNLAPPSITIYTLNYHPLDHYLSFDLVYNLLSFISSLGIHLPYYMILYLALSCFLSLDFPLSLTFFCSYNFLAFFCSFLFLFVNPKSKVPYQYCEFQSTFFFLSVNS</sequence>
<accession>A0A8D9BE52</accession>
<evidence type="ECO:0000313" key="2">
    <source>
        <dbReference type="EMBL" id="CAG6783473.1"/>
    </source>
</evidence>
<reference evidence="2" key="1">
    <citation type="submission" date="2021-05" db="EMBL/GenBank/DDBJ databases">
        <authorList>
            <person name="Alioto T."/>
            <person name="Alioto T."/>
            <person name="Gomez Garrido J."/>
        </authorList>
    </citation>
    <scope>NUCLEOTIDE SEQUENCE</scope>
</reference>
<protein>
    <submittedName>
        <fullName evidence="2">Uncharacterized protein</fullName>
    </submittedName>
</protein>
<keyword evidence="1" id="KW-0812">Transmembrane</keyword>
<keyword evidence="1" id="KW-1133">Transmembrane helix</keyword>
<dbReference type="AlphaFoldDB" id="A0A8D9BE52"/>
<feature type="transmembrane region" description="Helical" evidence="1">
    <location>
        <begin position="47"/>
        <end position="72"/>
    </location>
</feature>
<keyword evidence="1" id="KW-0472">Membrane</keyword>
<feature type="transmembrane region" description="Helical" evidence="1">
    <location>
        <begin position="84"/>
        <end position="104"/>
    </location>
</feature>
<organism evidence="2">
    <name type="scientific">Cacopsylla melanoneura</name>
    <dbReference type="NCBI Taxonomy" id="428564"/>
    <lineage>
        <taxon>Eukaryota</taxon>
        <taxon>Metazoa</taxon>
        <taxon>Ecdysozoa</taxon>
        <taxon>Arthropoda</taxon>
        <taxon>Hexapoda</taxon>
        <taxon>Insecta</taxon>
        <taxon>Pterygota</taxon>
        <taxon>Neoptera</taxon>
        <taxon>Paraneoptera</taxon>
        <taxon>Hemiptera</taxon>
        <taxon>Sternorrhyncha</taxon>
        <taxon>Psylloidea</taxon>
        <taxon>Psyllidae</taxon>
        <taxon>Psyllinae</taxon>
        <taxon>Cacopsylla</taxon>
    </lineage>
</organism>
<evidence type="ECO:0000256" key="1">
    <source>
        <dbReference type="SAM" id="Phobius"/>
    </source>
</evidence>
<name>A0A8D9BE52_9HEMI</name>
<proteinExistence type="predicted"/>
<dbReference type="EMBL" id="HBUF01632689">
    <property type="protein sequence ID" value="CAG6783473.1"/>
    <property type="molecule type" value="Transcribed_RNA"/>
</dbReference>